<reference evidence="4" key="1">
    <citation type="submission" date="2019-08" db="EMBL/GenBank/DDBJ databases">
        <authorList>
            <person name="Busch A."/>
        </authorList>
    </citation>
    <scope>NUCLEOTIDE SEQUENCE</scope>
    <source>
        <strain evidence="4">15T0085</strain>
        <strain evidence="3">17T1429</strain>
    </source>
</reference>
<dbReference type="OMA" id="MINDPDY"/>
<dbReference type="RefSeq" id="WP_003013860.1">
    <property type="nucleotide sequence ID" value="NZ_AP023459.1"/>
</dbReference>
<evidence type="ECO:0000259" key="2">
    <source>
        <dbReference type="Pfam" id="PF02979"/>
    </source>
</evidence>
<dbReference type="GeneID" id="75264496"/>
<accession>A0A0B3VRM1</accession>
<sequence length="122" mass="14246">MSKRFTEDHYQKICTDLEYREKLIKNPKLTLNEEYGTTINDEVNVEVIEQSDDAITIILPAKPDNQDDIESELETVTEQVVDLLFTHDGMGGFLIPDDNLKWELRNMRKDWMKKLGLDLENS</sequence>
<dbReference type="EMBL" id="JAAGJP010000046">
    <property type="protein sequence ID" value="NDS68746.1"/>
    <property type="molecule type" value="Genomic_DNA"/>
</dbReference>
<dbReference type="GO" id="GO:0046914">
    <property type="term" value="F:transition metal ion binding"/>
    <property type="evidence" value="ECO:0007669"/>
    <property type="project" value="InterPro"/>
</dbReference>
<dbReference type="GO" id="GO:0003824">
    <property type="term" value="F:catalytic activity"/>
    <property type="evidence" value="ECO:0007669"/>
    <property type="project" value="InterPro"/>
</dbReference>
<gene>
    <name evidence="4" type="ORF">FWI86_06915</name>
    <name evidence="3" type="ORF">FWJ04_06110</name>
</gene>
<evidence type="ECO:0000313" key="3">
    <source>
        <dbReference type="EMBL" id="NDR89205.1"/>
    </source>
</evidence>
<keyword evidence="1" id="KW-0479">Metal-binding</keyword>
<dbReference type="KEGG" id="ftc:DA46_752"/>
<evidence type="ECO:0000313" key="4">
    <source>
        <dbReference type="EMBL" id="NDS68746.1"/>
    </source>
</evidence>
<dbReference type="SUPFAM" id="SSF56209">
    <property type="entry name" value="Nitrile hydratase alpha chain"/>
    <property type="match status" value="1"/>
</dbReference>
<dbReference type="EMBL" id="JAAGKH010000043">
    <property type="protein sequence ID" value="NDR89205.1"/>
    <property type="molecule type" value="Genomic_DNA"/>
</dbReference>
<dbReference type="Pfam" id="PF02979">
    <property type="entry name" value="NHase_alpha"/>
    <property type="match status" value="1"/>
</dbReference>
<evidence type="ECO:0000256" key="1">
    <source>
        <dbReference type="ARBA" id="ARBA00022723"/>
    </source>
</evidence>
<name>A0A0B3VRM1_FRATU</name>
<dbReference type="InterPro" id="IPR036648">
    <property type="entry name" value="CN_Hdrase_a/SCN_Hdrase_g_sf"/>
</dbReference>
<dbReference type="HOGENOM" id="CLU_2095452_0_0_6"/>
<protein>
    <recommendedName>
        <fullName evidence="2">Nitrile hydratase alpha/Thiocyanate hydrolase gamma domain-containing protein</fullName>
    </recommendedName>
</protein>
<organism evidence="4">
    <name type="scientific">Francisella tularensis subsp. holarctica</name>
    <dbReference type="NCBI Taxonomy" id="119857"/>
    <lineage>
        <taxon>Bacteria</taxon>
        <taxon>Pseudomonadati</taxon>
        <taxon>Pseudomonadota</taxon>
        <taxon>Gammaproteobacteria</taxon>
        <taxon>Thiotrichales</taxon>
        <taxon>Francisellaceae</taxon>
        <taxon>Francisella</taxon>
    </lineage>
</organism>
<reference evidence="4" key="2">
    <citation type="submission" date="2020-02" db="EMBL/GenBank/DDBJ databases">
        <title>Using affinity propagation clustering for identifying bacterial clades and subclades with whole-genome sequences of Francisella tularensis.</title>
        <authorList>
            <person name="Homeier-Bachmann T."/>
            <person name="Abdel-Glil M.Y."/>
            <person name="Hackbart A."/>
            <person name="Hotzel H."/>
            <person name="Tomaso H."/>
        </authorList>
    </citation>
    <scope>NUCLEOTIDE SEQUENCE</scope>
    <source>
        <strain evidence="4">15T0085</strain>
        <strain evidence="3">17T1429</strain>
    </source>
</reference>
<comment type="caution">
    <text evidence="4">The sequence shown here is derived from an EMBL/GenBank/DDBJ whole genome shotgun (WGS) entry which is preliminary data.</text>
</comment>
<dbReference type="Gene3D" id="3.90.330.10">
    <property type="entry name" value="Nitrile hydratase alpha /Thiocyanate hydrolase gamma"/>
    <property type="match status" value="1"/>
</dbReference>
<dbReference type="AlphaFoldDB" id="A0A0B3VRM1"/>
<proteinExistence type="predicted"/>
<dbReference type="eggNOG" id="ENOG5032ZZQ">
    <property type="taxonomic scope" value="Bacteria"/>
</dbReference>
<feature type="domain" description="Nitrile hydratase alpha/Thiocyanate hydrolase gamma" evidence="2">
    <location>
        <begin position="17"/>
        <end position="72"/>
    </location>
</feature>
<dbReference type="KEGG" id="ftz:CH68_2125"/>
<dbReference type="KEGG" id="ftv:CH67_241"/>
<dbReference type="InterPro" id="IPR004232">
    <property type="entry name" value="CN_Hdrtase_a/SCN_Hdrlase_g"/>
</dbReference>